<evidence type="ECO:0000313" key="2">
    <source>
        <dbReference type="Proteomes" id="UP000010482"/>
    </source>
</evidence>
<dbReference type="SUPFAM" id="SSF52540">
    <property type="entry name" value="P-loop containing nucleoside triphosphate hydrolases"/>
    <property type="match status" value="1"/>
</dbReference>
<dbReference type="PANTHER" id="PTHR10285">
    <property type="entry name" value="URIDINE KINASE"/>
    <property type="match status" value="1"/>
</dbReference>
<protein>
    <submittedName>
        <fullName evidence="1">Kinase</fullName>
    </submittedName>
</protein>
<dbReference type="RefSeq" id="WP_015229167.1">
    <property type="nucleotide sequence ID" value="NC_019780.1"/>
</dbReference>
<sequence>MFSSPVISILRGVLKGDSPSIENQNRLAESQFSFPNISLKTKLDYFPIAYQSIDDTCAKIGFSEAENLVLLWRVWLPLALQIHRKKQQKSSAIIQGILGLQGTGKTTLATILRLILMELGYNTVTLSIDDIYKTYSERQQLQKEDSRLILRGPPNTHDVDLGIELLDNIREGKCPVSIPRFDKSACEGMGDRSHPEIVNKKIDILLFEGWFVGVQPIKEQVFQSPPFPIVTEDDRQFAIDNNRRLEAYLPLWNRLDGLIVLSPIDYRLSQKWRKEAEQKMIAEGKGGMSEADVNQFVEYFWRSLHPELFITPLIESKRGVDVVIEIDSNHLPTRVF</sequence>
<dbReference type="KEGG" id="dsl:Dacsa_1478"/>
<dbReference type="InterPro" id="IPR027417">
    <property type="entry name" value="P-loop_NTPase"/>
</dbReference>
<dbReference type="OrthoDB" id="455474at2"/>
<dbReference type="eggNOG" id="COG4240">
    <property type="taxonomic scope" value="Bacteria"/>
</dbReference>
<reference evidence="1" key="1">
    <citation type="submission" date="2012-04" db="EMBL/GenBank/DDBJ databases">
        <title>Finished genome of Dactylococcopsis salina PCC 8305.</title>
        <authorList>
            <consortium name="US DOE Joint Genome Institute"/>
            <person name="Gugger M."/>
            <person name="Coursin T."/>
            <person name="Rippka R."/>
            <person name="Tandeau De Marsac N."/>
            <person name="Huntemann M."/>
            <person name="Wei C.-L."/>
            <person name="Han J."/>
            <person name="Detter J.C."/>
            <person name="Han C."/>
            <person name="Tapia R."/>
            <person name="Daligault H."/>
            <person name="Chen A."/>
            <person name="Krypides N."/>
            <person name="Mavromatis K."/>
            <person name="Markowitz V."/>
            <person name="Szeto E."/>
            <person name="Ivanova N."/>
            <person name="Ovchinnikova G."/>
            <person name="Pagani I."/>
            <person name="Pati A."/>
            <person name="Goodwin L."/>
            <person name="Peters L."/>
            <person name="Pitluck S."/>
            <person name="Woyke T."/>
            <person name="Kerfeld C."/>
        </authorList>
    </citation>
    <scope>NUCLEOTIDE SEQUENCE [LARGE SCALE GENOMIC DNA]</scope>
    <source>
        <strain evidence="1">PCC 8305</strain>
    </source>
</reference>
<dbReference type="STRING" id="13035.Dacsa_1478"/>
<keyword evidence="1" id="KW-0418">Kinase</keyword>
<dbReference type="AlphaFoldDB" id="K9YVN5"/>
<evidence type="ECO:0000313" key="1">
    <source>
        <dbReference type="EMBL" id="AFZ50163.1"/>
    </source>
</evidence>
<gene>
    <name evidence="1" type="ORF">Dacsa_1478</name>
</gene>
<dbReference type="GO" id="GO:0016301">
    <property type="term" value="F:kinase activity"/>
    <property type="evidence" value="ECO:0007669"/>
    <property type="project" value="UniProtKB-KW"/>
</dbReference>
<keyword evidence="1" id="KW-0808">Transferase</keyword>
<proteinExistence type="predicted"/>
<dbReference type="Proteomes" id="UP000010482">
    <property type="component" value="Chromosome"/>
</dbReference>
<dbReference type="PATRIC" id="fig|13035.3.peg.1663"/>
<dbReference type="HOGENOM" id="CLU_056986_2_0_3"/>
<dbReference type="EMBL" id="CP003944">
    <property type="protein sequence ID" value="AFZ50163.1"/>
    <property type="molecule type" value="Genomic_DNA"/>
</dbReference>
<keyword evidence="2" id="KW-1185">Reference proteome</keyword>
<name>K9YVN5_DACS8</name>
<organism evidence="1 2">
    <name type="scientific">Dactylococcopsis salina (strain PCC 8305)</name>
    <name type="common">Myxobactron salinum</name>
    <dbReference type="NCBI Taxonomy" id="13035"/>
    <lineage>
        <taxon>Bacteria</taxon>
        <taxon>Bacillati</taxon>
        <taxon>Cyanobacteriota</taxon>
        <taxon>Cyanophyceae</taxon>
        <taxon>Nodosilineales</taxon>
        <taxon>Cymatolegaceae</taxon>
        <taxon>Dactylococcopsis</taxon>
    </lineage>
</organism>
<dbReference type="Gene3D" id="3.40.50.300">
    <property type="entry name" value="P-loop containing nucleotide triphosphate hydrolases"/>
    <property type="match status" value="1"/>
</dbReference>
<accession>K9YVN5</accession>